<sequence>MSQIDHANDTRLKLAEKLKEEGSTLFSKQKYGPAAKKYTEAIAIDNANPILYANRSACRLKLKQYLDAVADATKAVELNPNYAKAYARIAAAREALGQGRLSKVAWQKALEALPSDNLTEGEITQKKQYEVKLAAVSKACEEQDEDDRQHTSRMKIPPQDATPWRCALGMLPELRRDQNFHSSVRRLFTSQPPVTILMHYGSQAWLIAQAYREFERGTQMMMEMQVGSNNMVNVNLGALELISNAVTYDPRVFHVPNPSWLPKFNQQVMAESQLRNAWTLDGPDKVFQEAENRLLEKGWDDVRPAVSTTVRCWILRGLLEGGLRSNHIAEVEYLNRAIEVIEWGRKVWKDVDASLRGAIFRDTFLRGVKKLHMDALMQACHQEQDPEVRSRLFDEMVQEADAIIKDVDSELIPPRENDPSFAEAYYYYPRAVSQSVKAFCYRERSQSTSDQQESDSLLMKAAQAYIDAAKDFPEDEEKYAAFLNGALENIMRAGAPVKTQLQLMKELRAALSRIQKIWGNSASAVSGRDGIIKRNLQYEPQLRQLLAKGTVTQEDRYRWSPAD</sequence>
<dbReference type="AlphaFoldDB" id="A0AAW0D4F4"/>
<dbReference type="GO" id="GO:0060090">
    <property type="term" value="F:molecular adaptor activity"/>
    <property type="evidence" value="ECO:0007669"/>
    <property type="project" value="TreeGrafter"/>
</dbReference>
<protein>
    <recommendedName>
        <fullName evidence="5">TPR-like protein</fullName>
    </recommendedName>
</protein>
<evidence type="ECO:0000313" key="3">
    <source>
        <dbReference type="EMBL" id="KAK7045992.1"/>
    </source>
</evidence>
<accession>A0AAW0D4F4</accession>
<dbReference type="Proteomes" id="UP001383192">
    <property type="component" value="Unassembled WGS sequence"/>
</dbReference>
<keyword evidence="4" id="KW-1185">Reference proteome</keyword>
<proteinExistence type="predicted"/>
<evidence type="ECO:0008006" key="5">
    <source>
        <dbReference type="Google" id="ProtNLM"/>
    </source>
</evidence>
<dbReference type="InterPro" id="IPR047150">
    <property type="entry name" value="SGT"/>
</dbReference>
<dbReference type="PANTHER" id="PTHR45831">
    <property type="entry name" value="LD24721P"/>
    <property type="match status" value="1"/>
</dbReference>
<name>A0AAW0D4F4_9AGAR</name>
<dbReference type="SUPFAM" id="SSF48452">
    <property type="entry name" value="TPR-like"/>
    <property type="match status" value="1"/>
</dbReference>
<keyword evidence="1" id="KW-0677">Repeat</keyword>
<comment type="caution">
    <text evidence="3">The sequence shown here is derived from an EMBL/GenBank/DDBJ whole genome shotgun (WGS) entry which is preliminary data.</text>
</comment>
<dbReference type="Gene3D" id="1.25.40.10">
    <property type="entry name" value="Tetratricopeptide repeat domain"/>
    <property type="match status" value="1"/>
</dbReference>
<dbReference type="GO" id="GO:0006620">
    <property type="term" value="P:post-translational protein targeting to endoplasmic reticulum membrane"/>
    <property type="evidence" value="ECO:0007669"/>
    <property type="project" value="TreeGrafter"/>
</dbReference>
<dbReference type="GO" id="GO:0072380">
    <property type="term" value="C:TRC complex"/>
    <property type="evidence" value="ECO:0007669"/>
    <property type="project" value="TreeGrafter"/>
</dbReference>
<evidence type="ECO:0000313" key="4">
    <source>
        <dbReference type="Proteomes" id="UP001383192"/>
    </source>
</evidence>
<keyword evidence="2" id="KW-0802">TPR repeat</keyword>
<dbReference type="GO" id="GO:0016020">
    <property type="term" value="C:membrane"/>
    <property type="evidence" value="ECO:0007669"/>
    <property type="project" value="TreeGrafter"/>
</dbReference>
<evidence type="ECO:0000256" key="2">
    <source>
        <dbReference type="ARBA" id="ARBA00022803"/>
    </source>
</evidence>
<organism evidence="3 4">
    <name type="scientific">Paramarasmius palmivorus</name>
    <dbReference type="NCBI Taxonomy" id="297713"/>
    <lineage>
        <taxon>Eukaryota</taxon>
        <taxon>Fungi</taxon>
        <taxon>Dikarya</taxon>
        <taxon>Basidiomycota</taxon>
        <taxon>Agaricomycotina</taxon>
        <taxon>Agaricomycetes</taxon>
        <taxon>Agaricomycetidae</taxon>
        <taxon>Agaricales</taxon>
        <taxon>Marasmiineae</taxon>
        <taxon>Marasmiaceae</taxon>
        <taxon>Paramarasmius</taxon>
    </lineage>
</organism>
<dbReference type="SMART" id="SM00028">
    <property type="entry name" value="TPR"/>
    <property type="match status" value="3"/>
</dbReference>
<dbReference type="InterPro" id="IPR019734">
    <property type="entry name" value="TPR_rpt"/>
</dbReference>
<gene>
    <name evidence="3" type="ORF">VNI00_006987</name>
</gene>
<evidence type="ECO:0000256" key="1">
    <source>
        <dbReference type="ARBA" id="ARBA00022737"/>
    </source>
</evidence>
<dbReference type="InterPro" id="IPR011990">
    <property type="entry name" value="TPR-like_helical_dom_sf"/>
</dbReference>
<reference evidence="3 4" key="1">
    <citation type="submission" date="2024-01" db="EMBL/GenBank/DDBJ databases">
        <title>A draft genome for a cacao thread blight-causing isolate of Paramarasmius palmivorus.</title>
        <authorList>
            <person name="Baruah I.K."/>
            <person name="Bukari Y."/>
            <person name="Amoako-Attah I."/>
            <person name="Meinhardt L.W."/>
            <person name="Bailey B.A."/>
            <person name="Cohen S.P."/>
        </authorList>
    </citation>
    <scope>NUCLEOTIDE SEQUENCE [LARGE SCALE GENOMIC DNA]</scope>
    <source>
        <strain evidence="3 4">GH-12</strain>
    </source>
</reference>
<dbReference type="EMBL" id="JAYKXP010000022">
    <property type="protein sequence ID" value="KAK7045992.1"/>
    <property type="molecule type" value="Genomic_DNA"/>
</dbReference>
<dbReference type="PANTHER" id="PTHR45831:SF2">
    <property type="entry name" value="LD24721P"/>
    <property type="match status" value="1"/>
</dbReference>